<dbReference type="InterPro" id="IPR022791">
    <property type="entry name" value="L-PG_synthase/AglD"/>
</dbReference>
<dbReference type="NCBIfam" id="TIGR00374">
    <property type="entry name" value="flippase-like domain"/>
    <property type="match status" value="1"/>
</dbReference>
<organism evidence="7">
    <name type="scientific">hydrothermal vent metagenome</name>
    <dbReference type="NCBI Taxonomy" id="652676"/>
    <lineage>
        <taxon>unclassified sequences</taxon>
        <taxon>metagenomes</taxon>
        <taxon>ecological metagenomes</taxon>
    </lineage>
</organism>
<feature type="transmembrane region" description="Helical" evidence="6">
    <location>
        <begin position="203"/>
        <end position="229"/>
    </location>
</feature>
<evidence type="ECO:0000256" key="5">
    <source>
        <dbReference type="ARBA" id="ARBA00023136"/>
    </source>
</evidence>
<feature type="transmembrane region" description="Helical" evidence="6">
    <location>
        <begin position="118"/>
        <end position="138"/>
    </location>
</feature>
<keyword evidence="3 6" id="KW-0812">Transmembrane</keyword>
<comment type="subcellular location">
    <subcellularLocation>
        <location evidence="1">Cell membrane</location>
        <topology evidence="1">Multi-pass membrane protein</topology>
    </subcellularLocation>
</comment>
<keyword evidence="4 6" id="KW-1133">Transmembrane helix</keyword>
<protein>
    <recommendedName>
        <fullName evidence="8">Flippase-like domain-containing protein</fullName>
    </recommendedName>
</protein>
<feature type="transmembrane region" description="Helical" evidence="6">
    <location>
        <begin position="280"/>
        <end position="303"/>
    </location>
</feature>
<accession>A0A3B0Z4E9</accession>
<evidence type="ECO:0000256" key="6">
    <source>
        <dbReference type="SAM" id="Phobius"/>
    </source>
</evidence>
<evidence type="ECO:0008006" key="8">
    <source>
        <dbReference type="Google" id="ProtNLM"/>
    </source>
</evidence>
<evidence type="ECO:0000256" key="3">
    <source>
        <dbReference type="ARBA" id="ARBA00022692"/>
    </source>
</evidence>
<keyword evidence="5 6" id="KW-0472">Membrane</keyword>
<dbReference type="Pfam" id="PF03706">
    <property type="entry name" value="LPG_synthase_TM"/>
    <property type="match status" value="1"/>
</dbReference>
<dbReference type="PANTHER" id="PTHR40277:SF1">
    <property type="entry name" value="BLL5419 PROTEIN"/>
    <property type="match status" value="1"/>
</dbReference>
<evidence type="ECO:0000256" key="2">
    <source>
        <dbReference type="ARBA" id="ARBA00022475"/>
    </source>
</evidence>
<reference evidence="7" key="1">
    <citation type="submission" date="2018-06" db="EMBL/GenBank/DDBJ databases">
        <authorList>
            <person name="Zhirakovskaya E."/>
        </authorList>
    </citation>
    <scope>NUCLEOTIDE SEQUENCE</scope>
</reference>
<feature type="transmembrane region" description="Helical" evidence="6">
    <location>
        <begin position="174"/>
        <end position="191"/>
    </location>
</feature>
<keyword evidence="2" id="KW-1003">Cell membrane</keyword>
<sequence>MTFLFKISISLGILYFLFESVELDVLGDAFVNVNFLFLTAALCFVLSIRFIMAFRWQLVLKLFNIFPKFLNLLSIVFISNSLGHLLPGGGIDVIRSYQLSKEEGVVAKVAASVFVDRVVGLLSMMLIALFASIAGFLFNEVSTLYIFVTSGLLILFLVTYSLRRKLAAIKYDTLVSAGPLKFVFSAFIKFVQSLRNAPLPRNIVLKLLALSMAVQLIRIAIFFIVFAALGVHVEWLLFMVFIPLLFIIMLMPISIGGLGVREGVLYLFFNPYGASLEVCTAAGLLFHLLQIISLLPGLFLFLLKK</sequence>
<dbReference type="PANTHER" id="PTHR40277">
    <property type="entry name" value="BLL5419 PROTEIN"/>
    <property type="match status" value="1"/>
</dbReference>
<evidence type="ECO:0000256" key="1">
    <source>
        <dbReference type="ARBA" id="ARBA00004651"/>
    </source>
</evidence>
<name>A0A3B0Z4E9_9ZZZZ</name>
<gene>
    <name evidence="7" type="ORF">MNBD_GAMMA16-663</name>
</gene>
<feature type="transmembrane region" description="Helical" evidence="6">
    <location>
        <begin position="33"/>
        <end position="52"/>
    </location>
</feature>
<proteinExistence type="predicted"/>
<feature type="transmembrane region" description="Helical" evidence="6">
    <location>
        <begin position="236"/>
        <end position="260"/>
    </location>
</feature>
<feature type="transmembrane region" description="Helical" evidence="6">
    <location>
        <begin position="144"/>
        <end position="162"/>
    </location>
</feature>
<dbReference type="EMBL" id="UOFO01000143">
    <property type="protein sequence ID" value="VAW88285.1"/>
    <property type="molecule type" value="Genomic_DNA"/>
</dbReference>
<evidence type="ECO:0000313" key="7">
    <source>
        <dbReference type="EMBL" id="VAW88285.1"/>
    </source>
</evidence>
<evidence type="ECO:0000256" key="4">
    <source>
        <dbReference type="ARBA" id="ARBA00022989"/>
    </source>
</evidence>
<dbReference type="GO" id="GO:0005886">
    <property type="term" value="C:plasma membrane"/>
    <property type="evidence" value="ECO:0007669"/>
    <property type="project" value="UniProtKB-SubCell"/>
</dbReference>
<dbReference type="AlphaFoldDB" id="A0A3B0Z4E9"/>